<dbReference type="Gene3D" id="3.40.710.10">
    <property type="entry name" value="DD-peptidase/beta-lactamase superfamily"/>
    <property type="match status" value="1"/>
</dbReference>
<proteinExistence type="predicted"/>
<dbReference type="AlphaFoldDB" id="A0A0F9U4V9"/>
<reference evidence="2" key="1">
    <citation type="journal article" date="2015" name="Nature">
        <title>Complex archaea that bridge the gap between prokaryotes and eukaryotes.</title>
        <authorList>
            <person name="Spang A."/>
            <person name="Saw J.H."/>
            <person name="Jorgensen S.L."/>
            <person name="Zaremba-Niedzwiedzka K."/>
            <person name="Martijn J."/>
            <person name="Lind A.E."/>
            <person name="van Eijk R."/>
            <person name="Schleper C."/>
            <person name="Guy L."/>
            <person name="Ettema T.J."/>
        </authorList>
    </citation>
    <scope>NUCLEOTIDE SEQUENCE</scope>
</reference>
<dbReference type="EMBL" id="LAZR01000145">
    <property type="protein sequence ID" value="KKN86674.1"/>
    <property type="molecule type" value="Genomic_DNA"/>
</dbReference>
<protein>
    <recommendedName>
        <fullName evidence="1">Beta-lactamase-related domain-containing protein</fullName>
    </recommendedName>
</protein>
<comment type="caution">
    <text evidence="2">The sequence shown here is derived from an EMBL/GenBank/DDBJ whole genome shotgun (WGS) entry which is preliminary data.</text>
</comment>
<evidence type="ECO:0000259" key="1">
    <source>
        <dbReference type="Pfam" id="PF00144"/>
    </source>
</evidence>
<dbReference type="InterPro" id="IPR012338">
    <property type="entry name" value="Beta-lactam/transpept-like"/>
</dbReference>
<feature type="domain" description="Beta-lactamase-related" evidence="1">
    <location>
        <begin position="43"/>
        <end position="338"/>
    </location>
</feature>
<accession>A0A0F9U4V9</accession>
<dbReference type="InterPro" id="IPR001466">
    <property type="entry name" value="Beta-lactam-related"/>
</dbReference>
<dbReference type="Pfam" id="PF00144">
    <property type="entry name" value="Beta-lactamase"/>
    <property type="match status" value="1"/>
</dbReference>
<evidence type="ECO:0000313" key="2">
    <source>
        <dbReference type="EMBL" id="KKN86674.1"/>
    </source>
</evidence>
<dbReference type="SUPFAM" id="SSF56601">
    <property type="entry name" value="beta-lactamase/transpeptidase-like"/>
    <property type="match status" value="1"/>
</dbReference>
<dbReference type="PANTHER" id="PTHR46825">
    <property type="entry name" value="D-ALANYL-D-ALANINE-CARBOXYPEPTIDASE/ENDOPEPTIDASE AMPH"/>
    <property type="match status" value="1"/>
</dbReference>
<organism evidence="2">
    <name type="scientific">marine sediment metagenome</name>
    <dbReference type="NCBI Taxonomy" id="412755"/>
    <lineage>
        <taxon>unclassified sequences</taxon>
        <taxon>metagenomes</taxon>
        <taxon>ecological metagenomes</taxon>
    </lineage>
</organism>
<gene>
    <name evidence="2" type="ORF">LCGC14_0266370</name>
</gene>
<name>A0A0F9U4V9_9ZZZZ</name>
<sequence length="362" mass="41090">MKLRLKFSILILLTGICTFGQSNNRNDSKINSFLDSLKNDSFSGVILVAHNDVITERRAYGMASIEYGVPNKIVTKFNLASITKMFTAVSTLQLYEKGLLELNSPIGKYLPDYPNQLVRDSVTIHQLLTHTSGNNNSMNYWEKNNLDYKNVSDFAQLFINDSLLSKPGTKYDYSGSGFVILGLIIEKVSGQDYYDYVREHIFIPSEMSHTTELEIDSIVPNKASGYTTLFGENNYLKKNDYYLSKASPAGFHYSTIDDLFRFSKSLRNYILLKEETTELMFEPKVKGYNTNLGYGIDIDLRYNQTIQGHSGGWYGVHNELMDFMKDNYTVIILSNVDDGGYTGTSMVADFFKALIADKEFEN</sequence>
<dbReference type="PANTHER" id="PTHR46825:SF9">
    <property type="entry name" value="BETA-LACTAMASE-RELATED DOMAIN-CONTAINING PROTEIN"/>
    <property type="match status" value="1"/>
</dbReference>
<dbReference type="InterPro" id="IPR050491">
    <property type="entry name" value="AmpC-like"/>
</dbReference>